<protein>
    <submittedName>
        <fullName evidence="1">Uncharacterized protein</fullName>
    </submittedName>
</protein>
<accession>A0A2G6MQ95</accession>
<dbReference type="EMBL" id="PDTI01000061">
    <property type="protein sequence ID" value="PIE62150.1"/>
    <property type="molecule type" value="Genomic_DNA"/>
</dbReference>
<gene>
    <name evidence="1" type="ORF">CSA25_06500</name>
</gene>
<evidence type="ECO:0000313" key="1">
    <source>
        <dbReference type="EMBL" id="PIE62150.1"/>
    </source>
</evidence>
<name>A0A2G6MQ95_9BACT</name>
<evidence type="ECO:0000313" key="2">
    <source>
        <dbReference type="Proteomes" id="UP000231203"/>
    </source>
</evidence>
<comment type="caution">
    <text evidence="1">The sequence shown here is derived from an EMBL/GenBank/DDBJ whole genome shotgun (WGS) entry which is preliminary data.</text>
</comment>
<dbReference type="AlphaFoldDB" id="A0A2G6MQ95"/>
<proteinExistence type="predicted"/>
<organism evidence="1 2">
    <name type="scientific">Desulfobacter postgatei</name>
    <dbReference type="NCBI Taxonomy" id="2293"/>
    <lineage>
        <taxon>Bacteria</taxon>
        <taxon>Pseudomonadati</taxon>
        <taxon>Thermodesulfobacteriota</taxon>
        <taxon>Desulfobacteria</taxon>
        <taxon>Desulfobacterales</taxon>
        <taxon>Desulfobacteraceae</taxon>
        <taxon>Desulfobacter</taxon>
    </lineage>
</organism>
<reference evidence="1 2" key="1">
    <citation type="submission" date="2017-10" db="EMBL/GenBank/DDBJ databases">
        <title>Novel microbial diversity and functional potential in the marine mammal oral microbiome.</title>
        <authorList>
            <person name="Dudek N.K."/>
            <person name="Sun C.L."/>
            <person name="Burstein D."/>
            <person name="Kantor R.S."/>
            <person name="Aliaga Goltsman D.S."/>
            <person name="Bik E.M."/>
            <person name="Thomas B.C."/>
            <person name="Banfield J.F."/>
            <person name="Relman D.A."/>
        </authorList>
    </citation>
    <scope>NUCLEOTIDE SEQUENCE [LARGE SCALE GENOMIC DNA]</scope>
    <source>
        <strain evidence="1">DOLJORAL78_47_202</strain>
    </source>
</reference>
<dbReference type="Proteomes" id="UP000231203">
    <property type="component" value="Unassembled WGS sequence"/>
</dbReference>
<sequence length="67" mass="7316">MSERLENNTGENLIKAVWPEILNVTGANSALNNILSRLARNSPKPVVLLIDEIDSLVGDTLISVWGM</sequence>